<evidence type="ECO:0000256" key="2">
    <source>
        <dbReference type="ARBA" id="ARBA00023157"/>
    </source>
</evidence>
<evidence type="ECO:0000256" key="1">
    <source>
        <dbReference type="ARBA" id="ARBA00022679"/>
    </source>
</evidence>
<dbReference type="Pfam" id="PF02709">
    <property type="entry name" value="Glyco_transf_7C"/>
    <property type="match status" value="1"/>
</dbReference>
<comment type="pathway">
    <text evidence="3">Protein modification; protein glycosylation.</text>
</comment>
<comment type="cofactor">
    <cofactor evidence="3">
        <name>Mn(2+)</name>
        <dbReference type="ChEBI" id="CHEBI:29035"/>
    </cofactor>
</comment>
<feature type="domain" description="Galactosyltransferase C-terminal" evidence="5">
    <location>
        <begin position="263"/>
        <end position="319"/>
    </location>
</feature>
<evidence type="ECO:0000259" key="5">
    <source>
        <dbReference type="Pfam" id="PF02709"/>
    </source>
</evidence>
<comment type="similarity">
    <text evidence="3">Belongs to the glycosyltransferase 2 family. GalNAc-T subfamily.</text>
</comment>
<keyword evidence="3" id="KW-0328">Glycosyltransferase</keyword>
<feature type="domain" description="Glycosyltransferase 2-like" evidence="4">
    <location>
        <begin position="102"/>
        <end position="200"/>
    </location>
</feature>
<proteinExistence type="inferred from homology"/>
<dbReference type="PANTHER" id="PTHR11675:SF126">
    <property type="entry name" value="RICIN B LECTIN DOMAIN-CONTAINING PROTEIN"/>
    <property type="match status" value="1"/>
</dbReference>
<keyword evidence="3" id="KW-0430">Lectin</keyword>
<dbReference type="InterPro" id="IPR035992">
    <property type="entry name" value="Ricin_B-like_lectins"/>
</dbReference>
<keyword evidence="3" id="KW-0464">Manganese</keyword>
<comment type="subcellular location">
    <subcellularLocation>
        <location evidence="3">Golgi apparatus membrane</location>
        <topology evidence="3">Single-pass type II membrane protein</topology>
    </subcellularLocation>
</comment>
<keyword evidence="3" id="KW-0333">Golgi apparatus</keyword>
<gene>
    <name evidence="6" type="ORF">OKIOD_LOCUS10080</name>
</gene>
<keyword evidence="2 3" id="KW-1015">Disulfide bond</keyword>
<evidence type="ECO:0000313" key="6">
    <source>
        <dbReference type="EMBL" id="CAG5104537.1"/>
    </source>
</evidence>
<dbReference type="SUPFAM" id="SSF53448">
    <property type="entry name" value="Nucleotide-diphospho-sugar transferases"/>
    <property type="match status" value="1"/>
</dbReference>
<dbReference type="Gene3D" id="3.90.550.10">
    <property type="entry name" value="Spore Coat Polysaccharide Biosynthesis Protein SpsA, Chain A"/>
    <property type="match status" value="1"/>
</dbReference>
<dbReference type="EMBL" id="OU015566">
    <property type="protein sequence ID" value="CAG5104537.1"/>
    <property type="molecule type" value="Genomic_DNA"/>
</dbReference>
<keyword evidence="7" id="KW-1185">Reference proteome</keyword>
<reference evidence="6 7" key="1">
    <citation type="submission" date="2021-04" db="EMBL/GenBank/DDBJ databases">
        <authorList>
            <person name="Bliznina A."/>
        </authorList>
    </citation>
    <scope>NUCLEOTIDE SEQUENCE [LARGE SCALE GENOMIC DNA]</scope>
</reference>
<evidence type="ECO:0000313" key="7">
    <source>
        <dbReference type="Proteomes" id="UP001158576"/>
    </source>
</evidence>
<dbReference type="InterPro" id="IPR027791">
    <property type="entry name" value="Galactosyl_T_C"/>
</dbReference>
<protein>
    <recommendedName>
        <fullName evidence="3">Polypeptide N-acetylgalactosaminyltransferase</fullName>
        <ecNumber evidence="3">2.4.1.-</ecNumber>
    </recommendedName>
    <alternativeName>
        <fullName evidence="3">Protein-UDP acetylgalactosaminyltransferase</fullName>
    </alternativeName>
</protein>
<keyword evidence="1 3" id="KW-0808">Transferase</keyword>
<dbReference type="SUPFAM" id="SSF50370">
    <property type="entry name" value="Ricin B-like lectins"/>
    <property type="match status" value="1"/>
</dbReference>
<sequence>MIKILMKNKLWIIFIALIVVFISHFHIQKVKRERVKREEKKKTDVILERLETGNERLGANGKAVHFVPVKKDIQNLQQEIIEKYTIDHLLSDKIGLHRKKASIIFNFFNEAWSTLLRSVFSVLHTAPFGLVEEIILIDDDSDFTFLGERLDKKIKEMEEKINFAIPIRLIRLKERVGLIKGRNIGASLAKGDVLVFLDSHIVKGFSLLMVGVPVISCIDRLTFEFVHDPYSRPQIGGFDKALLFNWHSLGEDGYPADTTEGIKSPAMAGGLYAIEKNWFHHLGGYDDQMDIWGMENVEMSVRTWTCGGSIEIVPYSIIGHVFPEKPFYHRDPTRNLVRFAEVWLDEYKEKVYRRSYFSPPDSFKNSKSLETRKELRRNLKCKPFDWFLENIFPQFSPPEDIEGQFGFLHSPNLEWCLAISSVGELIWEQCRFYLYTRPLEQLWELNSNGQLINFGSKGGLDIVVLPKVASGDQIRLQIVNRTEEIGLRAATSFRKIDNQGDFFLKNEHFKKCLDRRILKGDDRAYLRACDDIHPQRFRFTPEEEMNQL</sequence>
<dbReference type="EC" id="2.4.1.-" evidence="3"/>
<dbReference type="Proteomes" id="UP001158576">
    <property type="component" value="Chromosome 1"/>
</dbReference>
<dbReference type="InterPro" id="IPR029044">
    <property type="entry name" value="Nucleotide-diphossugar_trans"/>
</dbReference>
<evidence type="ECO:0000259" key="4">
    <source>
        <dbReference type="Pfam" id="PF00535"/>
    </source>
</evidence>
<accession>A0ABN7SP80</accession>
<dbReference type="PANTHER" id="PTHR11675">
    <property type="entry name" value="N-ACETYLGALACTOSAMINYLTRANSFERASE"/>
    <property type="match status" value="1"/>
</dbReference>
<dbReference type="Pfam" id="PF00535">
    <property type="entry name" value="Glycos_transf_2"/>
    <property type="match status" value="1"/>
</dbReference>
<evidence type="ECO:0000256" key="3">
    <source>
        <dbReference type="RuleBase" id="RU361242"/>
    </source>
</evidence>
<name>A0ABN7SP80_OIKDI</name>
<dbReference type="InterPro" id="IPR001173">
    <property type="entry name" value="Glyco_trans_2-like"/>
</dbReference>
<organism evidence="6 7">
    <name type="scientific">Oikopleura dioica</name>
    <name type="common">Tunicate</name>
    <dbReference type="NCBI Taxonomy" id="34765"/>
    <lineage>
        <taxon>Eukaryota</taxon>
        <taxon>Metazoa</taxon>
        <taxon>Chordata</taxon>
        <taxon>Tunicata</taxon>
        <taxon>Appendicularia</taxon>
        <taxon>Copelata</taxon>
        <taxon>Oikopleuridae</taxon>
        <taxon>Oikopleura</taxon>
    </lineage>
</organism>